<evidence type="ECO:0000313" key="1">
    <source>
        <dbReference type="EMBL" id="GAG83559.1"/>
    </source>
</evidence>
<feature type="non-terminal residue" evidence="1">
    <location>
        <position position="1"/>
    </location>
</feature>
<dbReference type="EMBL" id="BART01009984">
    <property type="protein sequence ID" value="GAG83559.1"/>
    <property type="molecule type" value="Genomic_DNA"/>
</dbReference>
<proteinExistence type="predicted"/>
<gene>
    <name evidence="1" type="ORF">S01H4_21923</name>
</gene>
<comment type="caution">
    <text evidence="1">The sequence shown here is derived from an EMBL/GenBank/DDBJ whole genome shotgun (WGS) entry which is preliminary data.</text>
</comment>
<accession>X1ALW7</accession>
<protein>
    <submittedName>
        <fullName evidence="1">Uncharacterized protein</fullName>
    </submittedName>
</protein>
<organism evidence="1">
    <name type="scientific">marine sediment metagenome</name>
    <dbReference type="NCBI Taxonomy" id="412755"/>
    <lineage>
        <taxon>unclassified sequences</taxon>
        <taxon>metagenomes</taxon>
        <taxon>ecological metagenomes</taxon>
    </lineage>
</organism>
<dbReference type="AlphaFoldDB" id="X1ALW7"/>
<sequence>HQGAKVYTQFGYDIVKILDSYGFSTFITSPKIGIFKNIEVLVSIKPPF</sequence>
<reference evidence="1" key="1">
    <citation type="journal article" date="2014" name="Front. Microbiol.">
        <title>High frequency of phylogenetically diverse reductive dehalogenase-homologous genes in deep subseafloor sedimentary metagenomes.</title>
        <authorList>
            <person name="Kawai M."/>
            <person name="Futagami T."/>
            <person name="Toyoda A."/>
            <person name="Takaki Y."/>
            <person name="Nishi S."/>
            <person name="Hori S."/>
            <person name="Arai W."/>
            <person name="Tsubouchi T."/>
            <person name="Morono Y."/>
            <person name="Uchiyama I."/>
            <person name="Ito T."/>
            <person name="Fujiyama A."/>
            <person name="Inagaki F."/>
            <person name="Takami H."/>
        </authorList>
    </citation>
    <scope>NUCLEOTIDE SEQUENCE</scope>
    <source>
        <strain evidence="1">Expedition CK06-06</strain>
    </source>
</reference>
<name>X1ALW7_9ZZZZ</name>